<dbReference type="EMBL" id="CP013232">
    <property type="protein sequence ID" value="AMO97957.1"/>
    <property type="molecule type" value="Genomic_DNA"/>
</dbReference>
<keyword evidence="1" id="KW-0472">Membrane</keyword>
<reference evidence="2 3" key="1">
    <citation type="submission" date="2015-11" db="EMBL/GenBank/DDBJ databases">
        <title>Exploring the genomic traits of fungus-feeding bacterial genus Collimonas.</title>
        <authorList>
            <person name="Song C."/>
            <person name="Schmidt R."/>
            <person name="de Jager V."/>
            <person name="Krzyzanowska D."/>
            <person name="Jongedijk E."/>
            <person name="Cankar K."/>
            <person name="Beekwilder J."/>
            <person name="van Veen A."/>
            <person name="de Boer W."/>
            <person name="van Veen J.A."/>
            <person name="Garbeva P."/>
        </authorList>
    </citation>
    <scope>NUCLEOTIDE SEQUENCE [LARGE SCALE GENOMIC DNA]</scope>
    <source>
        <strain evidence="2 3">Ter6</strain>
    </source>
</reference>
<evidence type="ECO:0000313" key="3">
    <source>
        <dbReference type="Proteomes" id="UP000072421"/>
    </source>
</evidence>
<evidence type="ECO:0000313" key="2">
    <source>
        <dbReference type="EMBL" id="AMO97957.1"/>
    </source>
</evidence>
<gene>
    <name evidence="2" type="ORF">CFter6_5390</name>
</gene>
<dbReference type="PATRIC" id="fig|158899.10.peg.5311"/>
<dbReference type="AlphaFoldDB" id="A0A127PJM3"/>
<proteinExistence type="predicted"/>
<accession>A0A127PJM3</accession>
<organism evidence="2">
    <name type="scientific">Collimonas fungivorans</name>
    <dbReference type="NCBI Taxonomy" id="158899"/>
    <lineage>
        <taxon>Bacteria</taxon>
        <taxon>Pseudomonadati</taxon>
        <taxon>Pseudomonadota</taxon>
        <taxon>Betaproteobacteria</taxon>
        <taxon>Burkholderiales</taxon>
        <taxon>Oxalobacteraceae</taxon>
        <taxon>Collimonas</taxon>
    </lineage>
</organism>
<name>A0A127PJM3_9BURK</name>
<feature type="transmembrane region" description="Helical" evidence="1">
    <location>
        <begin position="44"/>
        <end position="64"/>
    </location>
</feature>
<protein>
    <submittedName>
        <fullName evidence="2">Putative membrane protein</fullName>
    </submittedName>
</protein>
<keyword evidence="1" id="KW-1133">Transmembrane helix</keyword>
<dbReference type="Proteomes" id="UP000072421">
    <property type="component" value="Chromosome"/>
</dbReference>
<sequence>MKRLSTLQRDNPLYAGLLCIILLFAVIKGAAVGIAYVIGATLKLGVVGIAALLALKVLLVAAWLTHRKKDRART</sequence>
<evidence type="ECO:0000256" key="1">
    <source>
        <dbReference type="SAM" id="Phobius"/>
    </source>
</evidence>
<feature type="transmembrane region" description="Helical" evidence="1">
    <location>
        <begin position="12"/>
        <end position="38"/>
    </location>
</feature>
<keyword evidence="1" id="KW-0812">Transmembrane</keyword>